<evidence type="ECO:0008006" key="4">
    <source>
        <dbReference type="Google" id="ProtNLM"/>
    </source>
</evidence>
<sequence>MSQGLGHQLLRGALLLGGGLLASTPARAQYAAPGFPMLPLHRPLPPPGPPPEDPANLPRFWHERDAERQAAGRNRFFELVMARAQYPEAAKPPATQPAAAMPTGRILVVLLVRPDGSVRQPPRISRRELEQPESAYPPAALRALDAEAQRVLGALHFVRSRSLLDSLVVPMRFQTR</sequence>
<proteinExistence type="predicted"/>
<evidence type="ECO:0000256" key="1">
    <source>
        <dbReference type="SAM" id="SignalP"/>
    </source>
</evidence>
<keyword evidence="3" id="KW-1185">Reference proteome</keyword>
<dbReference type="Proteomes" id="UP000559626">
    <property type="component" value="Unassembled WGS sequence"/>
</dbReference>
<evidence type="ECO:0000313" key="3">
    <source>
        <dbReference type="Proteomes" id="UP000559626"/>
    </source>
</evidence>
<name>A0A7Y0ABK9_9BACT</name>
<comment type="caution">
    <text evidence="2">The sequence shown here is derived from an EMBL/GenBank/DDBJ whole genome shotgun (WGS) entry which is preliminary data.</text>
</comment>
<feature type="signal peptide" evidence="1">
    <location>
        <begin position="1"/>
        <end position="28"/>
    </location>
</feature>
<dbReference type="EMBL" id="JABBGH010000001">
    <property type="protein sequence ID" value="NML64313.1"/>
    <property type="molecule type" value="Genomic_DNA"/>
</dbReference>
<feature type="chain" id="PRO_5030679390" description="TonB C-terminal domain-containing protein" evidence="1">
    <location>
        <begin position="29"/>
        <end position="176"/>
    </location>
</feature>
<gene>
    <name evidence="2" type="ORF">HHL22_03750</name>
</gene>
<accession>A0A7Y0ABK9</accession>
<keyword evidence="1" id="KW-0732">Signal</keyword>
<dbReference type="AlphaFoldDB" id="A0A7Y0ABK9"/>
<protein>
    <recommendedName>
        <fullName evidence="4">TonB C-terminal domain-containing protein</fullName>
    </recommendedName>
</protein>
<organism evidence="2 3">
    <name type="scientific">Hymenobacter polaris</name>
    <dbReference type="NCBI Taxonomy" id="2682546"/>
    <lineage>
        <taxon>Bacteria</taxon>
        <taxon>Pseudomonadati</taxon>
        <taxon>Bacteroidota</taxon>
        <taxon>Cytophagia</taxon>
        <taxon>Cytophagales</taxon>
        <taxon>Hymenobacteraceae</taxon>
        <taxon>Hymenobacter</taxon>
    </lineage>
</organism>
<reference evidence="2 3" key="1">
    <citation type="submission" date="2020-04" db="EMBL/GenBank/DDBJ databases">
        <title>Hymenobacter polaris sp. nov., isolated from Arctic soil.</title>
        <authorList>
            <person name="Dahal R.H."/>
        </authorList>
    </citation>
    <scope>NUCLEOTIDE SEQUENCE [LARGE SCALE GENOMIC DNA]</scope>
    <source>
        <strain evidence="2 3">RP-2-7</strain>
    </source>
</reference>
<evidence type="ECO:0000313" key="2">
    <source>
        <dbReference type="EMBL" id="NML64313.1"/>
    </source>
</evidence>
<dbReference type="RefSeq" id="WP_169529619.1">
    <property type="nucleotide sequence ID" value="NZ_JABBGH010000001.1"/>
</dbReference>